<evidence type="ECO:0000313" key="10">
    <source>
        <dbReference type="EMBL" id="PNH03674.1"/>
    </source>
</evidence>
<evidence type="ECO:0000256" key="5">
    <source>
        <dbReference type="ARBA" id="ARBA00022692"/>
    </source>
</evidence>
<keyword evidence="4" id="KW-0813">Transport</keyword>
<comment type="similarity">
    <text evidence="2">Belongs to the nucleotide-sugar transporter family. UDP-galactose:UMP antiporter (TC 2.A.7.11) subfamily.</text>
</comment>
<evidence type="ECO:0000256" key="8">
    <source>
        <dbReference type="ARBA" id="ARBA00023136"/>
    </source>
</evidence>
<keyword evidence="7 9" id="KW-1133">Transmembrane helix</keyword>
<keyword evidence="10" id="KW-0762">Sugar transport</keyword>
<feature type="transmembrane region" description="Helical" evidence="9">
    <location>
        <begin position="247"/>
        <end position="265"/>
    </location>
</feature>
<dbReference type="PANTHER" id="PTHR10778:SF10">
    <property type="entry name" value="SOLUTE CARRIER FAMILY 35 MEMBER B1"/>
    <property type="match status" value="1"/>
</dbReference>
<accession>A0A2J7ZTT3</accession>
<evidence type="ECO:0000256" key="2">
    <source>
        <dbReference type="ARBA" id="ARBA00008349"/>
    </source>
</evidence>
<comment type="caution">
    <text evidence="10">The sequence shown here is derived from an EMBL/GenBank/DDBJ whole genome shotgun (WGS) entry which is preliminary data.</text>
</comment>
<feature type="transmembrane region" description="Helical" evidence="9">
    <location>
        <begin position="12"/>
        <end position="32"/>
    </location>
</feature>
<dbReference type="GO" id="GO:0000139">
    <property type="term" value="C:Golgi membrane"/>
    <property type="evidence" value="ECO:0007669"/>
    <property type="project" value="TreeGrafter"/>
</dbReference>
<proteinExistence type="inferred from homology"/>
<protein>
    <submittedName>
        <fullName evidence="10">UDP-galactose/UDP-glucose transporter 3</fullName>
    </submittedName>
</protein>
<gene>
    <name evidence="10" type="ORF">TSOC_010255</name>
</gene>
<dbReference type="GO" id="GO:0005460">
    <property type="term" value="F:UDP-glucose transmembrane transporter activity"/>
    <property type="evidence" value="ECO:0007669"/>
    <property type="project" value="TreeGrafter"/>
</dbReference>
<evidence type="ECO:0000256" key="7">
    <source>
        <dbReference type="ARBA" id="ARBA00022989"/>
    </source>
</evidence>
<feature type="transmembrane region" description="Helical" evidence="9">
    <location>
        <begin position="208"/>
        <end position="227"/>
    </location>
</feature>
<dbReference type="GO" id="GO:0005789">
    <property type="term" value="C:endoplasmic reticulum membrane"/>
    <property type="evidence" value="ECO:0007669"/>
    <property type="project" value="UniProtKB-SubCell"/>
</dbReference>
<feature type="transmembrane region" description="Helical" evidence="9">
    <location>
        <begin position="139"/>
        <end position="158"/>
    </location>
</feature>
<keyword evidence="5 9" id="KW-0812">Transmembrane</keyword>
<comment type="similarity">
    <text evidence="3">Belongs to the nucleotide-sugar transporter family. SLC35B subfamily.</text>
</comment>
<organism evidence="10 11">
    <name type="scientific">Tetrabaena socialis</name>
    <dbReference type="NCBI Taxonomy" id="47790"/>
    <lineage>
        <taxon>Eukaryota</taxon>
        <taxon>Viridiplantae</taxon>
        <taxon>Chlorophyta</taxon>
        <taxon>core chlorophytes</taxon>
        <taxon>Chlorophyceae</taxon>
        <taxon>CS clade</taxon>
        <taxon>Chlamydomonadales</taxon>
        <taxon>Tetrabaenaceae</taxon>
        <taxon>Tetrabaena</taxon>
    </lineage>
</organism>
<name>A0A2J7ZTT3_9CHLO</name>
<keyword evidence="8 9" id="KW-0472">Membrane</keyword>
<comment type="subcellular location">
    <subcellularLocation>
        <location evidence="1">Endoplasmic reticulum membrane</location>
        <topology evidence="1">Multi-pass membrane protein</topology>
    </subcellularLocation>
</comment>
<feature type="transmembrane region" description="Helical" evidence="9">
    <location>
        <begin position="53"/>
        <end position="74"/>
    </location>
</feature>
<evidence type="ECO:0000256" key="1">
    <source>
        <dbReference type="ARBA" id="ARBA00004477"/>
    </source>
</evidence>
<feature type="transmembrane region" description="Helical" evidence="9">
    <location>
        <begin position="297"/>
        <end position="316"/>
    </location>
</feature>
<evidence type="ECO:0000256" key="6">
    <source>
        <dbReference type="ARBA" id="ARBA00022824"/>
    </source>
</evidence>
<dbReference type="AlphaFoldDB" id="A0A2J7ZTT3"/>
<dbReference type="OrthoDB" id="1601at2759"/>
<dbReference type="SUPFAM" id="SSF103481">
    <property type="entry name" value="Multidrug resistance efflux transporter EmrE"/>
    <property type="match status" value="1"/>
</dbReference>
<evidence type="ECO:0000313" key="11">
    <source>
        <dbReference type="Proteomes" id="UP000236333"/>
    </source>
</evidence>
<evidence type="ECO:0000256" key="9">
    <source>
        <dbReference type="SAM" id="Phobius"/>
    </source>
</evidence>
<dbReference type="Proteomes" id="UP000236333">
    <property type="component" value="Unassembled WGS sequence"/>
</dbReference>
<dbReference type="PANTHER" id="PTHR10778">
    <property type="entry name" value="SOLUTE CARRIER FAMILY 35 MEMBER B"/>
    <property type="match status" value="1"/>
</dbReference>
<dbReference type="GO" id="GO:0005459">
    <property type="term" value="F:UDP-galactose transmembrane transporter activity"/>
    <property type="evidence" value="ECO:0007669"/>
    <property type="project" value="TreeGrafter"/>
</dbReference>
<evidence type="ECO:0000256" key="3">
    <source>
        <dbReference type="ARBA" id="ARBA00010694"/>
    </source>
</evidence>
<dbReference type="InterPro" id="IPR037185">
    <property type="entry name" value="EmrE-like"/>
</dbReference>
<keyword evidence="6" id="KW-0256">Endoplasmic reticulum</keyword>
<dbReference type="Pfam" id="PF08449">
    <property type="entry name" value="UAA"/>
    <property type="match status" value="1"/>
</dbReference>
<keyword evidence="11" id="KW-1185">Reference proteome</keyword>
<dbReference type="InterPro" id="IPR013657">
    <property type="entry name" value="SCL35B1-4/HUT1"/>
</dbReference>
<dbReference type="EMBL" id="PGGS01000477">
    <property type="protein sequence ID" value="PNH03674.1"/>
    <property type="molecule type" value="Genomic_DNA"/>
</dbReference>
<sequence length="328" mass="36158">MTSGGRTTLGTALLLLFAVAGIYCSYLTQGIVHEHLAIKRYGEQQERFRNLEALNGAQALTCFVWAWVILQAMVLSGRVATADLAQWHSYWRAGITNSVGPACGMVALKNITYSAQVLAKSCKMVPVMLMGVLLHGKRYTTLEYMCMGLIGLGVAAFAQKGSSRVVESPNATLGYTLCFINLAFDGYTNAAQDAINERHRKSSPIHMMCWMNFWTALYYSAYMFVLSGTGMHLVDFCARHPDALVDIVLFCICGAVGQLFIFFTIKTFGSLLNTLVCTTRKFFSILLSVMWNGNPLLGNQWLGVGMVFAGLLLHTLGKTKKHVKKKAE</sequence>
<reference evidence="10 11" key="1">
    <citation type="journal article" date="2017" name="Mol. Biol. Evol.">
        <title>The 4-celled Tetrabaena socialis nuclear genome reveals the essential components for genetic control of cell number at the origin of multicellularity in the volvocine lineage.</title>
        <authorList>
            <person name="Featherston J."/>
            <person name="Arakaki Y."/>
            <person name="Hanschen E.R."/>
            <person name="Ferris P.J."/>
            <person name="Michod R.E."/>
            <person name="Olson B.J.S.C."/>
            <person name="Nozaki H."/>
            <person name="Durand P.M."/>
        </authorList>
    </citation>
    <scope>NUCLEOTIDE SEQUENCE [LARGE SCALE GENOMIC DNA]</scope>
    <source>
        <strain evidence="10 11">NIES-571</strain>
    </source>
</reference>
<evidence type="ECO:0000256" key="4">
    <source>
        <dbReference type="ARBA" id="ARBA00022448"/>
    </source>
</evidence>